<dbReference type="InterPro" id="IPR013083">
    <property type="entry name" value="Znf_RING/FYVE/PHD"/>
</dbReference>
<dbReference type="OrthoDB" id="413122at2759"/>
<dbReference type="Gene3D" id="3.30.40.10">
    <property type="entry name" value="Zinc/RING finger domain, C3HC4 (zinc finger)"/>
    <property type="match status" value="1"/>
</dbReference>
<dbReference type="AlphaFoldDB" id="A0A6P4Z849"/>
<dbReference type="RefSeq" id="XP_019627242.1">
    <property type="nucleotide sequence ID" value="XM_019771683.1"/>
</dbReference>
<dbReference type="KEGG" id="bbel:109472107"/>
<proteinExistence type="predicted"/>
<protein>
    <submittedName>
        <fullName evidence="3">Uncharacterized protein LOC109472107</fullName>
    </submittedName>
</protein>
<evidence type="ECO:0000313" key="2">
    <source>
        <dbReference type="Proteomes" id="UP000515135"/>
    </source>
</evidence>
<reference evidence="3" key="1">
    <citation type="submission" date="2025-08" db="UniProtKB">
        <authorList>
            <consortium name="RefSeq"/>
        </authorList>
    </citation>
    <scope>IDENTIFICATION</scope>
    <source>
        <tissue evidence="3">Gonad</tissue>
    </source>
</reference>
<evidence type="ECO:0000313" key="3">
    <source>
        <dbReference type="RefSeq" id="XP_019627242.1"/>
    </source>
</evidence>
<keyword evidence="2" id="KW-1185">Reference proteome</keyword>
<dbReference type="InterPro" id="IPR011011">
    <property type="entry name" value="Znf_FYVE_PHD"/>
</dbReference>
<gene>
    <name evidence="3" type="primary">LOC109472107</name>
</gene>
<dbReference type="GeneID" id="109472107"/>
<organism evidence="2 3">
    <name type="scientific">Branchiostoma belcheri</name>
    <name type="common">Amphioxus</name>
    <dbReference type="NCBI Taxonomy" id="7741"/>
    <lineage>
        <taxon>Eukaryota</taxon>
        <taxon>Metazoa</taxon>
        <taxon>Chordata</taxon>
        <taxon>Cephalochordata</taxon>
        <taxon>Leptocardii</taxon>
        <taxon>Amphioxiformes</taxon>
        <taxon>Branchiostomatidae</taxon>
        <taxon>Branchiostoma</taxon>
    </lineage>
</organism>
<dbReference type="Proteomes" id="UP000515135">
    <property type="component" value="Unplaced"/>
</dbReference>
<feature type="region of interest" description="Disordered" evidence="1">
    <location>
        <begin position="1"/>
        <end position="81"/>
    </location>
</feature>
<accession>A0A6P4Z849</accession>
<name>A0A6P4Z849_BRABE</name>
<sequence length="139" mass="15674">YAVFSAHCEENDIQPITPVPERELPEGARPAPLHRKRPWRRLTTADSHQPRVPSRARKTKGAKPRRPARLAPTNRGGIDAPETDEIACVCGVNEESDEVFVNCVICGRWSHTACYGLGDDVTKFVCWECGDQPKKKRRR</sequence>
<feature type="non-terminal residue" evidence="3">
    <location>
        <position position="1"/>
    </location>
</feature>
<feature type="compositionally biased region" description="Basic residues" evidence="1">
    <location>
        <begin position="54"/>
        <end position="68"/>
    </location>
</feature>
<dbReference type="SUPFAM" id="SSF57903">
    <property type="entry name" value="FYVE/PHD zinc finger"/>
    <property type="match status" value="1"/>
</dbReference>
<evidence type="ECO:0000256" key="1">
    <source>
        <dbReference type="SAM" id="MobiDB-lite"/>
    </source>
</evidence>